<dbReference type="InterPro" id="IPR039609">
    <property type="entry name" value="VQ_15/22"/>
</dbReference>
<dbReference type="PANTHER" id="PTHR33179:SF29">
    <property type="entry name" value="OS06G0666400 PROTEIN"/>
    <property type="match status" value="1"/>
</dbReference>
<protein>
    <recommendedName>
        <fullName evidence="2">VQ domain-containing protein</fullName>
    </recommendedName>
</protein>
<evidence type="ECO:0000313" key="3">
    <source>
        <dbReference type="EMBL" id="KAJ8510504.1"/>
    </source>
</evidence>
<dbReference type="AlphaFoldDB" id="A0AAV8RVZ3"/>
<organism evidence="3 4">
    <name type="scientific">Ensete ventricosum</name>
    <name type="common">Abyssinian banana</name>
    <name type="synonym">Musa ensete</name>
    <dbReference type="NCBI Taxonomy" id="4639"/>
    <lineage>
        <taxon>Eukaryota</taxon>
        <taxon>Viridiplantae</taxon>
        <taxon>Streptophyta</taxon>
        <taxon>Embryophyta</taxon>
        <taxon>Tracheophyta</taxon>
        <taxon>Spermatophyta</taxon>
        <taxon>Magnoliopsida</taxon>
        <taxon>Liliopsida</taxon>
        <taxon>Zingiberales</taxon>
        <taxon>Musaceae</taxon>
        <taxon>Ensete</taxon>
    </lineage>
</organism>
<proteinExistence type="predicted"/>
<feature type="region of interest" description="Disordered" evidence="1">
    <location>
        <begin position="27"/>
        <end position="55"/>
    </location>
</feature>
<dbReference type="PANTHER" id="PTHR33179">
    <property type="entry name" value="VQ MOTIF-CONTAINING PROTEIN"/>
    <property type="match status" value="1"/>
</dbReference>
<comment type="caution">
    <text evidence="3">The sequence shown here is derived from an EMBL/GenBank/DDBJ whole genome shotgun (WGS) entry which is preliminary data.</text>
</comment>
<dbReference type="EMBL" id="JAQQAF010000001">
    <property type="protein sequence ID" value="KAJ8510504.1"/>
    <property type="molecule type" value="Genomic_DNA"/>
</dbReference>
<reference evidence="3 4" key="1">
    <citation type="submission" date="2022-12" db="EMBL/GenBank/DDBJ databases">
        <title>Chromosome-scale assembly of the Ensete ventricosum genome.</title>
        <authorList>
            <person name="Dussert Y."/>
            <person name="Stocks J."/>
            <person name="Wendawek A."/>
            <person name="Woldeyes F."/>
            <person name="Nichols R.A."/>
            <person name="Borrell J.S."/>
        </authorList>
    </citation>
    <scope>NUCLEOTIDE SEQUENCE [LARGE SCALE GENOMIC DNA]</scope>
    <source>
        <strain evidence="4">cv. Maze</strain>
        <tissue evidence="3">Seeds</tissue>
    </source>
</reference>
<gene>
    <name evidence="3" type="ORF">OPV22_000938</name>
</gene>
<sequence>MATSDATGSPAVFGSLSEPTAFTAESGLTIDWSSSSGGRVAKPSSRRRPRISRRAPVTMLNTDTANFRALVQQFTGVPSDPYSSGYQRGGGPVVTFGRSSSDPVRETVSVFPVQHYQPPQQQQQQQQRYQYSETAFGAGSNYGHAFLQELTTNSAMSSETVDGFLFEGLSSQRTARPTSANSRLDGYFF</sequence>
<evidence type="ECO:0000259" key="2">
    <source>
        <dbReference type="Pfam" id="PF05678"/>
    </source>
</evidence>
<dbReference type="Proteomes" id="UP001222027">
    <property type="component" value="Unassembled WGS sequence"/>
</dbReference>
<feature type="compositionally biased region" description="Basic residues" evidence="1">
    <location>
        <begin position="44"/>
        <end position="53"/>
    </location>
</feature>
<dbReference type="Pfam" id="PF05678">
    <property type="entry name" value="VQ"/>
    <property type="match status" value="1"/>
</dbReference>
<evidence type="ECO:0000313" key="4">
    <source>
        <dbReference type="Proteomes" id="UP001222027"/>
    </source>
</evidence>
<accession>A0AAV8RVZ3</accession>
<evidence type="ECO:0000256" key="1">
    <source>
        <dbReference type="SAM" id="MobiDB-lite"/>
    </source>
</evidence>
<keyword evidence="4" id="KW-1185">Reference proteome</keyword>
<name>A0AAV8RVZ3_ENSVE</name>
<feature type="domain" description="VQ" evidence="2">
    <location>
        <begin position="58"/>
        <end position="81"/>
    </location>
</feature>
<dbReference type="InterPro" id="IPR008889">
    <property type="entry name" value="VQ"/>
</dbReference>